<dbReference type="OrthoDB" id="2238035at2759"/>
<keyword evidence="4" id="KW-0175">Coiled coil</keyword>
<name>A0A367IM06_RHIST</name>
<feature type="non-terminal residue" evidence="7">
    <location>
        <position position="1"/>
    </location>
</feature>
<dbReference type="GO" id="GO:0006281">
    <property type="term" value="P:DNA repair"/>
    <property type="evidence" value="ECO:0007669"/>
    <property type="project" value="InterPro"/>
</dbReference>
<dbReference type="GO" id="GO:0005634">
    <property type="term" value="C:nucleus"/>
    <property type="evidence" value="ECO:0007669"/>
    <property type="project" value="UniProtKB-SubCell"/>
</dbReference>
<dbReference type="Gene3D" id="1.10.287.1490">
    <property type="match status" value="1"/>
</dbReference>
<evidence type="ECO:0000256" key="4">
    <source>
        <dbReference type="SAM" id="Coils"/>
    </source>
</evidence>
<keyword evidence="8" id="KW-1185">Reference proteome</keyword>
<sequence>DKEKEYTQELVKRINGYRTSKRLAMELYNNLRTTMGLLHVEHIKLKKDIRRKEDAYDTLQATYQSTNDKLKLWEDNHIQMIANFQQNQQTTKTLQSKIKEYKQQLEEQQDKEHALQAKNQDLQEDLHLKDAQYQALRDAKNTTISSLRETVTIQQADILSHLNEIKDLRHTLNDEQAKNTTLQIKLTELNATVQQKQDRIQELESEVKSLRSEKAELVKKTRQLNELLGATQKTTTKATKFIKKPELKQTSINTVLNEQWIKKRASDTVDTHPRPHKQIKIKLEPIEQSIRATVPISASSTDHNSLTSSTRSKHTENISSVNSASSNTTSFPKVKPTHESNASRPLASVTNTRHRHDRAHLQGETCKGCADFYAGDPLTTHVDGQPVQITCQDRIQLHSRHRFKQRATTPPGFWQLDFASPPDHHRVQH</sequence>
<dbReference type="Proteomes" id="UP000253551">
    <property type="component" value="Unassembled WGS sequence"/>
</dbReference>
<organism evidence="7 8">
    <name type="scientific">Rhizopus stolonifer</name>
    <name type="common">Rhizopus nigricans</name>
    <dbReference type="NCBI Taxonomy" id="4846"/>
    <lineage>
        <taxon>Eukaryota</taxon>
        <taxon>Fungi</taxon>
        <taxon>Fungi incertae sedis</taxon>
        <taxon>Mucoromycota</taxon>
        <taxon>Mucoromycotina</taxon>
        <taxon>Mucoromycetes</taxon>
        <taxon>Mucorales</taxon>
        <taxon>Mucorineae</taxon>
        <taxon>Rhizopodaceae</taxon>
        <taxon>Rhizopus</taxon>
    </lineage>
</organism>
<keyword evidence="2" id="KW-0227">DNA damage</keyword>
<evidence type="ECO:0000313" key="8">
    <source>
        <dbReference type="Proteomes" id="UP000253551"/>
    </source>
</evidence>
<dbReference type="AlphaFoldDB" id="A0A367IM06"/>
<keyword evidence="3" id="KW-0539">Nucleus</keyword>
<protein>
    <recommendedName>
        <fullName evidence="6">DNA endonuclease activator Ctp1 C-terminal domain-containing protein</fullName>
    </recommendedName>
</protein>
<evidence type="ECO:0000256" key="3">
    <source>
        <dbReference type="ARBA" id="ARBA00023242"/>
    </source>
</evidence>
<comment type="subcellular location">
    <subcellularLocation>
        <location evidence="1">Nucleus</location>
    </subcellularLocation>
</comment>
<dbReference type="EMBL" id="PJQM01007048">
    <property type="protein sequence ID" value="RCH78710.1"/>
    <property type="molecule type" value="Genomic_DNA"/>
</dbReference>
<gene>
    <name evidence="7" type="ORF">CU098_001151</name>
</gene>
<evidence type="ECO:0000256" key="5">
    <source>
        <dbReference type="SAM" id="MobiDB-lite"/>
    </source>
</evidence>
<accession>A0A367IM06</accession>
<evidence type="ECO:0000259" key="6">
    <source>
        <dbReference type="Pfam" id="PF08573"/>
    </source>
</evidence>
<evidence type="ECO:0000313" key="7">
    <source>
        <dbReference type="EMBL" id="RCH78710.1"/>
    </source>
</evidence>
<dbReference type="Pfam" id="PF08573">
    <property type="entry name" value="SAE2"/>
    <property type="match status" value="1"/>
</dbReference>
<comment type="caution">
    <text evidence="7">The sequence shown here is derived from an EMBL/GenBank/DDBJ whole genome shotgun (WGS) entry which is preliminary data.</text>
</comment>
<reference evidence="7 8" key="1">
    <citation type="journal article" date="2018" name="G3 (Bethesda)">
        <title>Phylogenetic and Phylogenomic Definition of Rhizopus Species.</title>
        <authorList>
            <person name="Gryganskyi A.P."/>
            <person name="Golan J."/>
            <person name="Dolatabadi S."/>
            <person name="Mondo S."/>
            <person name="Robb S."/>
            <person name="Idnurm A."/>
            <person name="Muszewska A."/>
            <person name="Steczkiewicz K."/>
            <person name="Masonjones S."/>
            <person name="Liao H.L."/>
            <person name="Gajdeczka M.T."/>
            <person name="Anike F."/>
            <person name="Vuek A."/>
            <person name="Anishchenko I.M."/>
            <person name="Voigt K."/>
            <person name="de Hoog G.S."/>
            <person name="Smith M.E."/>
            <person name="Heitman J."/>
            <person name="Vilgalys R."/>
            <person name="Stajich J.E."/>
        </authorList>
    </citation>
    <scope>NUCLEOTIDE SEQUENCE [LARGE SCALE GENOMIC DNA]</scope>
    <source>
        <strain evidence="7 8">LSU 92-RS-03</strain>
    </source>
</reference>
<dbReference type="STRING" id="4846.A0A367IM06"/>
<feature type="compositionally biased region" description="Polar residues" evidence="5">
    <location>
        <begin position="339"/>
        <end position="351"/>
    </location>
</feature>
<evidence type="ECO:0000256" key="2">
    <source>
        <dbReference type="ARBA" id="ARBA00022763"/>
    </source>
</evidence>
<feature type="domain" description="DNA endonuclease activator Ctp1 C-terminal" evidence="6">
    <location>
        <begin position="391"/>
        <end position="419"/>
    </location>
</feature>
<feature type="compositionally biased region" description="Low complexity" evidence="5">
    <location>
        <begin position="317"/>
        <end position="330"/>
    </location>
</feature>
<dbReference type="InterPro" id="IPR013882">
    <property type="entry name" value="Ctp1_C"/>
</dbReference>
<feature type="region of interest" description="Disordered" evidence="5">
    <location>
        <begin position="295"/>
        <end position="359"/>
    </location>
</feature>
<proteinExistence type="predicted"/>
<evidence type="ECO:0000256" key="1">
    <source>
        <dbReference type="ARBA" id="ARBA00004123"/>
    </source>
</evidence>
<feature type="coiled-coil region" evidence="4">
    <location>
        <begin position="49"/>
        <end position="227"/>
    </location>
</feature>
<feature type="compositionally biased region" description="Polar residues" evidence="5">
    <location>
        <begin position="296"/>
        <end position="310"/>
    </location>
</feature>